<gene>
    <name evidence="2" type="ORF">Sangu_3062600</name>
</gene>
<comment type="caution">
    <text evidence="2">The sequence shown here is derived from an EMBL/GenBank/DDBJ whole genome shotgun (WGS) entry which is preliminary data.</text>
</comment>
<feature type="region of interest" description="Disordered" evidence="1">
    <location>
        <begin position="1"/>
        <end position="25"/>
    </location>
</feature>
<reference evidence="2" key="1">
    <citation type="submission" date="2020-06" db="EMBL/GenBank/DDBJ databases">
        <authorList>
            <person name="Li T."/>
            <person name="Hu X."/>
            <person name="Zhang T."/>
            <person name="Song X."/>
            <person name="Zhang H."/>
            <person name="Dai N."/>
            <person name="Sheng W."/>
            <person name="Hou X."/>
            <person name="Wei L."/>
        </authorList>
    </citation>
    <scope>NUCLEOTIDE SEQUENCE</scope>
    <source>
        <strain evidence="2">G01</strain>
        <tissue evidence="2">Leaf</tissue>
    </source>
</reference>
<name>A0AAW2KGC7_9LAMI</name>
<proteinExistence type="predicted"/>
<accession>A0AAW2KGC7</accession>
<dbReference type="PANTHER" id="PTHR48475:SF2">
    <property type="entry name" value="RIBONUCLEASE H"/>
    <property type="match status" value="1"/>
</dbReference>
<dbReference type="PANTHER" id="PTHR48475">
    <property type="entry name" value="RIBONUCLEASE H"/>
    <property type="match status" value="1"/>
</dbReference>
<organism evidence="2">
    <name type="scientific">Sesamum angustifolium</name>
    <dbReference type="NCBI Taxonomy" id="2727405"/>
    <lineage>
        <taxon>Eukaryota</taxon>
        <taxon>Viridiplantae</taxon>
        <taxon>Streptophyta</taxon>
        <taxon>Embryophyta</taxon>
        <taxon>Tracheophyta</taxon>
        <taxon>Spermatophyta</taxon>
        <taxon>Magnoliopsida</taxon>
        <taxon>eudicotyledons</taxon>
        <taxon>Gunneridae</taxon>
        <taxon>Pentapetalae</taxon>
        <taxon>asterids</taxon>
        <taxon>lamiids</taxon>
        <taxon>Lamiales</taxon>
        <taxon>Pedaliaceae</taxon>
        <taxon>Sesamum</taxon>
    </lineage>
</organism>
<protein>
    <recommendedName>
        <fullName evidence="3">Integrase catalytic domain-containing protein</fullName>
    </recommendedName>
</protein>
<dbReference type="GO" id="GO:0003676">
    <property type="term" value="F:nucleic acid binding"/>
    <property type="evidence" value="ECO:0007669"/>
    <property type="project" value="InterPro"/>
</dbReference>
<evidence type="ECO:0008006" key="3">
    <source>
        <dbReference type="Google" id="ProtNLM"/>
    </source>
</evidence>
<reference evidence="2" key="2">
    <citation type="journal article" date="2024" name="Plant">
        <title>Genomic evolution and insights into agronomic trait innovations of Sesamum species.</title>
        <authorList>
            <person name="Miao H."/>
            <person name="Wang L."/>
            <person name="Qu L."/>
            <person name="Liu H."/>
            <person name="Sun Y."/>
            <person name="Le M."/>
            <person name="Wang Q."/>
            <person name="Wei S."/>
            <person name="Zheng Y."/>
            <person name="Lin W."/>
            <person name="Duan Y."/>
            <person name="Cao H."/>
            <person name="Xiong S."/>
            <person name="Wang X."/>
            <person name="Wei L."/>
            <person name="Li C."/>
            <person name="Ma Q."/>
            <person name="Ju M."/>
            <person name="Zhao R."/>
            <person name="Li G."/>
            <person name="Mu C."/>
            <person name="Tian Q."/>
            <person name="Mei H."/>
            <person name="Zhang T."/>
            <person name="Gao T."/>
            <person name="Zhang H."/>
        </authorList>
    </citation>
    <scope>NUCLEOTIDE SEQUENCE</scope>
    <source>
        <strain evidence="2">G01</strain>
    </source>
</reference>
<dbReference type="InterPro" id="IPR012337">
    <property type="entry name" value="RNaseH-like_sf"/>
</dbReference>
<dbReference type="AlphaFoldDB" id="A0AAW2KGC7"/>
<dbReference type="InterPro" id="IPR036397">
    <property type="entry name" value="RNaseH_sf"/>
</dbReference>
<evidence type="ECO:0000313" key="2">
    <source>
        <dbReference type="EMBL" id="KAL0304913.1"/>
    </source>
</evidence>
<dbReference type="SUPFAM" id="SSF53098">
    <property type="entry name" value="Ribonuclease H-like"/>
    <property type="match status" value="1"/>
</dbReference>
<dbReference type="Gene3D" id="3.30.420.10">
    <property type="entry name" value="Ribonuclease H-like superfamily/Ribonuclease H"/>
    <property type="match status" value="1"/>
</dbReference>
<evidence type="ECO:0000256" key="1">
    <source>
        <dbReference type="SAM" id="MobiDB-lite"/>
    </source>
</evidence>
<sequence length="135" mass="15309">MTGTLNQAGGPIQDHNIPRTRGLEESPDLRPLEWCKELKIQQNFTTVGNPQANGQIEVSNKIRLNGAKWSWVEELPDVLWAYQTTSRTTIGEMLFCLVYGLKAVITAEIGEETARVAQYNPEENEQTRKFYLVTI</sequence>
<dbReference type="EMBL" id="JACGWK010000165">
    <property type="protein sequence ID" value="KAL0304913.1"/>
    <property type="molecule type" value="Genomic_DNA"/>
</dbReference>